<feature type="domain" description="Cyclic nucleotide-binding" evidence="5">
    <location>
        <begin position="13"/>
        <end position="76"/>
    </location>
</feature>
<evidence type="ECO:0000313" key="7">
    <source>
        <dbReference type="EMBL" id="BAM47940.1"/>
    </source>
</evidence>
<dbReference type="InterPro" id="IPR012318">
    <property type="entry name" value="HTH_CRP"/>
</dbReference>
<feature type="domain" description="HTH crp-type" evidence="6">
    <location>
        <begin position="141"/>
        <end position="214"/>
    </location>
</feature>
<dbReference type="SMART" id="SM00419">
    <property type="entry name" value="HTH_CRP"/>
    <property type="match status" value="1"/>
</dbReference>
<dbReference type="InterPro" id="IPR036388">
    <property type="entry name" value="WH-like_DNA-bd_sf"/>
</dbReference>
<keyword evidence="2" id="KW-0238">DNA-binding</keyword>
<dbReference type="OrthoDB" id="9810708at2"/>
<name>K0IZG0_AMPXN</name>
<dbReference type="InterPro" id="IPR014710">
    <property type="entry name" value="RmlC-like_jellyroll"/>
</dbReference>
<evidence type="ECO:0000256" key="2">
    <source>
        <dbReference type="ARBA" id="ARBA00023125"/>
    </source>
</evidence>
<dbReference type="AlphaFoldDB" id="K0IZG0"/>
<evidence type="ECO:0000256" key="3">
    <source>
        <dbReference type="ARBA" id="ARBA00023159"/>
    </source>
</evidence>
<sequence length="233" mass="26668">MNPLTKNKDLAKKLLELMKEPDYYLPIYKDTYLFRQGEVANELYLIISGQVVIGKTTSDGRELTIRYCGPNDLVGEFTTGQASTQYLVDGKITEPGEVAVFNQEKLLDQLQLKPQLMIELLSYFSLQQRKDQLRFRDLLLYGKKGALYSTLIRLANSYGQETEDGILINKHLTNQEIANFCATTRESVNRQLTELRRNNVIQIEHGLITILELDTLRKAINCENCPIELCTID</sequence>
<dbReference type="InterPro" id="IPR036390">
    <property type="entry name" value="WH_DNA-bd_sf"/>
</dbReference>
<dbReference type="PROSITE" id="PS50042">
    <property type="entry name" value="CNMP_BINDING_3"/>
    <property type="match status" value="1"/>
</dbReference>
<dbReference type="GO" id="GO:0003700">
    <property type="term" value="F:DNA-binding transcription factor activity"/>
    <property type="evidence" value="ECO:0007669"/>
    <property type="project" value="InterPro"/>
</dbReference>
<dbReference type="RefSeq" id="WP_015010529.1">
    <property type="nucleotide sequence ID" value="NC_018704.1"/>
</dbReference>
<protein>
    <submittedName>
        <fullName evidence="7">Anaerobic regulatory protein</fullName>
    </submittedName>
</protein>
<dbReference type="PROSITE" id="PS51063">
    <property type="entry name" value="HTH_CRP_2"/>
    <property type="match status" value="1"/>
</dbReference>
<reference evidence="7 8" key="1">
    <citation type="submission" date="2011-01" db="EMBL/GenBank/DDBJ databases">
        <title>Whole genome sequence of Amphibacillus xylinus NBRC 15112.</title>
        <authorList>
            <person name="Nakazawa H."/>
            <person name="Katano Y."/>
            <person name="Nakamura S."/>
            <person name="Sasagawa M."/>
            <person name="Fukada J."/>
            <person name="Arai T."/>
            <person name="Sasakura N."/>
            <person name="Mochizuki D."/>
            <person name="Hosoyama A."/>
            <person name="Harada K."/>
            <person name="Horikawa H."/>
            <person name="Kato Y."/>
            <person name="Harada T."/>
            <person name="Sasaki K."/>
            <person name="Sekiguchi M."/>
            <person name="Hodoyama M."/>
            <person name="Nishiko R."/>
            <person name="Narita H."/>
            <person name="Hanamaki A."/>
            <person name="Hata C."/>
            <person name="Konno Y."/>
            <person name="Niimura Y."/>
            <person name="Yamazaki S."/>
            <person name="Fujita N."/>
        </authorList>
    </citation>
    <scope>NUCLEOTIDE SEQUENCE [LARGE SCALE GENOMIC DNA]</scope>
    <source>
        <strain evidence="8">ATCC 51415 / DSM 6626 / JCM 7361 / LMG 17667 / NBRC 15112 / Ep01</strain>
    </source>
</reference>
<dbReference type="STRING" id="698758.AXY_18080"/>
<dbReference type="KEGG" id="axl:AXY_18080"/>
<evidence type="ECO:0000259" key="5">
    <source>
        <dbReference type="PROSITE" id="PS50042"/>
    </source>
</evidence>
<dbReference type="Proteomes" id="UP000006294">
    <property type="component" value="Chromosome"/>
</dbReference>
<dbReference type="SUPFAM" id="SSF46785">
    <property type="entry name" value="Winged helix' DNA-binding domain"/>
    <property type="match status" value="1"/>
</dbReference>
<dbReference type="Gene3D" id="1.10.10.10">
    <property type="entry name" value="Winged helix-like DNA-binding domain superfamily/Winged helix DNA-binding domain"/>
    <property type="match status" value="1"/>
</dbReference>
<dbReference type="Pfam" id="PF13545">
    <property type="entry name" value="HTH_Crp_2"/>
    <property type="match status" value="1"/>
</dbReference>
<evidence type="ECO:0000259" key="6">
    <source>
        <dbReference type="PROSITE" id="PS51063"/>
    </source>
</evidence>
<dbReference type="PANTHER" id="PTHR24567">
    <property type="entry name" value="CRP FAMILY TRANSCRIPTIONAL REGULATORY PROTEIN"/>
    <property type="match status" value="1"/>
</dbReference>
<evidence type="ECO:0000313" key="8">
    <source>
        <dbReference type="Proteomes" id="UP000006294"/>
    </source>
</evidence>
<organism evidence="7 8">
    <name type="scientific">Amphibacillus xylanus (strain ATCC 51415 / DSM 6626 / JCM 7361 / LMG 17667 / NBRC 15112 / Ep01)</name>
    <dbReference type="NCBI Taxonomy" id="698758"/>
    <lineage>
        <taxon>Bacteria</taxon>
        <taxon>Bacillati</taxon>
        <taxon>Bacillota</taxon>
        <taxon>Bacilli</taxon>
        <taxon>Bacillales</taxon>
        <taxon>Bacillaceae</taxon>
        <taxon>Amphibacillus</taxon>
    </lineage>
</organism>
<dbReference type="GO" id="GO:0005829">
    <property type="term" value="C:cytosol"/>
    <property type="evidence" value="ECO:0007669"/>
    <property type="project" value="TreeGrafter"/>
</dbReference>
<dbReference type="PATRIC" id="fig|698758.3.peg.1808"/>
<dbReference type="SMART" id="SM00100">
    <property type="entry name" value="cNMP"/>
    <property type="match status" value="1"/>
</dbReference>
<dbReference type="HOGENOM" id="CLU_075053_3_2_9"/>
<dbReference type="InterPro" id="IPR018335">
    <property type="entry name" value="Tscrpt_reg_HTH_Crp-type_CS"/>
</dbReference>
<keyword evidence="3" id="KW-0010">Activator</keyword>
<dbReference type="Gene3D" id="2.60.120.10">
    <property type="entry name" value="Jelly Rolls"/>
    <property type="match status" value="1"/>
</dbReference>
<evidence type="ECO:0000256" key="4">
    <source>
        <dbReference type="ARBA" id="ARBA00023163"/>
    </source>
</evidence>
<dbReference type="InterPro" id="IPR000595">
    <property type="entry name" value="cNMP-bd_dom"/>
</dbReference>
<dbReference type="Pfam" id="PF00027">
    <property type="entry name" value="cNMP_binding"/>
    <property type="match status" value="1"/>
</dbReference>
<dbReference type="InterPro" id="IPR018490">
    <property type="entry name" value="cNMP-bd_dom_sf"/>
</dbReference>
<keyword evidence="1" id="KW-0805">Transcription regulation</keyword>
<dbReference type="PROSITE" id="PS00042">
    <property type="entry name" value="HTH_CRP_1"/>
    <property type="match status" value="1"/>
</dbReference>
<gene>
    <name evidence="7" type="primary">fnr</name>
    <name evidence="7" type="ordered locus">AXY_18080</name>
</gene>
<dbReference type="eggNOG" id="COG0664">
    <property type="taxonomic scope" value="Bacteria"/>
</dbReference>
<dbReference type="CDD" id="cd00092">
    <property type="entry name" value="HTH_CRP"/>
    <property type="match status" value="1"/>
</dbReference>
<dbReference type="GO" id="GO:0003677">
    <property type="term" value="F:DNA binding"/>
    <property type="evidence" value="ECO:0007669"/>
    <property type="project" value="UniProtKB-KW"/>
</dbReference>
<dbReference type="CDD" id="cd00038">
    <property type="entry name" value="CAP_ED"/>
    <property type="match status" value="1"/>
</dbReference>
<dbReference type="InterPro" id="IPR050397">
    <property type="entry name" value="Env_Response_Regulators"/>
</dbReference>
<evidence type="ECO:0000256" key="1">
    <source>
        <dbReference type="ARBA" id="ARBA00023015"/>
    </source>
</evidence>
<dbReference type="SUPFAM" id="SSF51206">
    <property type="entry name" value="cAMP-binding domain-like"/>
    <property type="match status" value="1"/>
</dbReference>
<dbReference type="EMBL" id="AP012050">
    <property type="protein sequence ID" value="BAM47940.1"/>
    <property type="molecule type" value="Genomic_DNA"/>
</dbReference>
<dbReference type="PANTHER" id="PTHR24567:SF74">
    <property type="entry name" value="HTH-TYPE TRANSCRIPTIONAL REGULATOR ARCR"/>
    <property type="match status" value="1"/>
</dbReference>
<accession>K0IZG0</accession>
<proteinExistence type="predicted"/>
<keyword evidence="4" id="KW-0804">Transcription</keyword>
<keyword evidence="8" id="KW-1185">Reference proteome</keyword>